<dbReference type="EMBL" id="CAKMAB010000047">
    <property type="protein sequence ID" value="CAH1059163.1"/>
    <property type="molecule type" value="Genomic_DNA"/>
</dbReference>
<gene>
    <name evidence="1" type="ORF">PAECIP111894_05367</name>
</gene>
<organism evidence="1 2">
    <name type="scientific">Paenibacillus pseudetheri</name>
    <dbReference type="NCBI Taxonomy" id="2897682"/>
    <lineage>
        <taxon>Bacteria</taxon>
        <taxon>Bacillati</taxon>
        <taxon>Bacillota</taxon>
        <taxon>Bacilli</taxon>
        <taxon>Bacillales</taxon>
        <taxon>Paenibacillaceae</taxon>
        <taxon>Paenibacillus</taxon>
    </lineage>
</organism>
<comment type="caution">
    <text evidence="1">The sequence shown here is derived from an EMBL/GenBank/DDBJ whole genome shotgun (WGS) entry which is preliminary data.</text>
</comment>
<name>A0ABM9BJ60_9BACL</name>
<accession>A0ABM9BJ60</accession>
<evidence type="ECO:0000313" key="2">
    <source>
        <dbReference type="Proteomes" id="UP000838749"/>
    </source>
</evidence>
<protein>
    <submittedName>
        <fullName evidence="1">Uncharacterized protein</fullName>
    </submittedName>
</protein>
<proteinExistence type="predicted"/>
<reference evidence="1" key="1">
    <citation type="submission" date="2021-12" db="EMBL/GenBank/DDBJ databases">
        <authorList>
            <person name="Criscuolo A."/>
        </authorList>
    </citation>
    <scope>NUCLEOTIDE SEQUENCE</scope>
    <source>
        <strain evidence="1">CIP111894</strain>
    </source>
</reference>
<sequence length="308" mass="35186">MNVPEVNGITLVKDAVYRYTNAATITVSMLGLSPTIFRETDHAEYYFSVIPEEALDLEKERESFPTDYRVTFPIYPGHVKDYMTIILFNKNGAPIGYKTIKLDLHAKYTTLDMSTITKYSEGVNITGVSNSKYIRNSISITSAFVQQHPEVKYYTTTPNTAFYLILDPTKDFTVEHISSTVAYLNEVSNSYSADELSYESYDYDDSPFYTQPNFEEEYMVILYDSELKVVGYYQGKTNLTDQQKANNVAFKIGQLPTVDLLALSDEAAVNWVYDRYMKLTDDQKKLVAVDTVPKIIELKEKLLLLKQS</sequence>
<keyword evidence="2" id="KW-1185">Reference proteome</keyword>
<evidence type="ECO:0000313" key="1">
    <source>
        <dbReference type="EMBL" id="CAH1059163.1"/>
    </source>
</evidence>
<dbReference type="Proteomes" id="UP000838749">
    <property type="component" value="Unassembled WGS sequence"/>
</dbReference>